<keyword evidence="7" id="KW-1185">Reference proteome</keyword>
<evidence type="ECO:0000256" key="1">
    <source>
        <dbReference type="ARBA" id="ARBA00023015"/>
    </source>
</evidence>
<keyword evidence="3" id="KW-0804">Transcription</keyword>
<dbReference type="InterPro" id="IPR009057">
    <property type="entry name" value="Homeodomain-like_sf"/>
</dbReference>
<proteinExistence type="predicted"/>
<name>A0A919Y025_9BACL</name>
<evidence type="ECO:0000313" key="6">
    <source>
        <dbReference type="EMBL" id="GIO42109.1"/>
    </source>
</evidence>
<keyword evidence="4" id="KW-0812">Transmembrane</keyword>
<evidence type="ECO:0000256" key="4">
    <source>
        <dbReference type="SAM" id="Phobius"/>
    </source>
</evidence>
<dbReference type="PANTHER" id="PTHR43280:SF2">
    <property type="entry name" value="HTH-TYPE TRANSCRIPTIONAL REGULATOR EXSA"/>
    <property type="match status" value="1"/>
</dbReference>
<dbReference type="SUPFAM" id="SSF46689">
    <property type="entry name" value="Homeodomain-like"/>
    <property type="match status" value="1"/>
</dbReference>
<reference evidence="6" key="1">
    <citation type="submission" date="2021-03" db="EMBL/GenBank/DDBJ databases">
        <title>Antimicrobial resistance genes in bacteria isolated from Japanese honey, and their potential for conferring macrolide and lincosamide resistance in the American foulbrood pathogen Paenibacillus larvae.</title>
        <authorList>
            <person name="Okamoto M."/>
            <person name="Kumagai M."/>
            <person name="Kanamori H."/>
            <person name="Takamatsu D."/>
        </authorList>
    </citation>
    <scope>NUCLEOTIDE SEQUENCE</scope>
    <source>
        <strain evidence="6">J41TS4</strain>
    </source>
</reference>
<dbReference type="AlphaFoldDB" id="A0A919Y025"/>
<keyword evidence="4" id="KW-0472">Membrane</keyword>
<dbReference type="Proteomes" id="UP000678895">
    <property type="component" value="Unassembled WGS sequence"/>
</dbReference>
<keyword evidence="2" id="KW-0238">DNA-binding</keyword>
<dbReference type="EMBL" id="BORS01000005">
    <property type="protein sequence ID" value="GIO42109.1"/>
    <property type="molecule type" value="Genomic_DNA"/>
</dbReference>
<dbReference type="PROSITE" id="PS01124">
    <property type="entry name" value="HTH_ARAC_FAMILY_2"/>
    <property type="match status" value="1"/>
</dbReference>
<keyword evidence="1" id="KW-0805">Transcription regulation</keyword>
<keyword evidence="4" id="KW-1133">Transmembrane helix</keyword>
<organism evidence="6 7">
    <name type="scientific">Paenibacillus apis</name>
    <dbReference type="NCBI Taxonomy" id="1792174"/>
    <lineage>
        <taxon>Bacteria</taxon>
        <taxon>Bacillati</taxon>
        <taxon>Bacillota</taxon>
        <taxon>Bacilli</taxon>
        <taxon>Bacillales</taxon>
        <taxon>Paenibacillaceae</taxon>
        <taxon>Paenibacillus</taxon>
    </lineage>
</organism>
<gene>
    <name evidence="6" type="ORF">J41TS4_18670</name>
</gene>
<dbReference type="Gene3D" id="3.30.450.20">
    <property type="entry name" value="PAS domain"/>
    <property type="match status" value="1"/>
</dbReference>
<feature type="transmembrane region" description="Helical" evidence="4">
    <location>
        <begin position="288"/>
        <end position="311"/>
    </location>
</feature>
<evidence type="ECO:0000256" key="2">
    <source>
        <dbReference type="ARBA" id="ARBA00023125"/>
    </source>
</evidence>
<comment type="caution">
    <text evidence="6">The sequence shown here is derived from an EMBL/GenBank/DDBJ whole genome shotgun (WGS) entry which is preliminary data.</text>
</comment>
<evidence type="ECO:0000256" key="3">
    <source>
        <dbReference type="ARBA" id="ARBA00023163"/>
    </source>
</evidence>
<dbReference type="GO" id="GO:0043565">
    <property type="term" value="F:sequence-specific DNA binding"/>
    <property type="evidence" value="ECO:0007669"/>
    <property type="project" value="InterPro"/>
</dbReference>
<dbReference type="RefSeq" id="WP_301626697.1">
    <property type="nucleotide sequence ID" value="NZ_BORS01000005.1"/>
</dbReference>
<evidence type="ECO:0000259" key="5">
    <source>
        <dbReference type="PROSITE" id="PS01124"/>
    </source>
</evidence>
<dbReference type="PANTHER" id="PTHR43280">
    <property type="entry name" value="ARAC-FAMILY TRANSCRIPTIONAL REGULATOR"/>
    <property type="match status" value="1"/>
</dbReference>
<sequence length="753" mass="85889">MIRQRLIRYSVYRNMFLSFVLLTAGIIALVTVVLFALFSWSTAREVGNISESMLKQNSAVSSVIKDEVYNIGNSLLADQQVISALFDSNNDQLKRYNAMFALRRMQSTYPYIQSIGLYNGLTDSYMNTTGISYDQERPLLRQIVQKNSSYFNLFPRKVTVPGSSTDRQVLTFVLLPSYYSLIPEQGAILINIDSEYIQSLIGGYKNGAADELFVVNAKGQVLTHSESERFLTDMSEDANIQHILKTEQESGYFTDGKHQLVTFVKSPDLDWMFVSVSDYKNLLFNMNLLKWSALGLAILIFALSLGVSLWLTNHAYNPLRHLLDKMLPAGKTKLGTMRLNEFALLDDSYSQLKERLSAMESAASRGQQAELVQMLKGGNPLQYERFKQQFPAKRYSVMVILVDKLSAFRNNRDAEARSFVYAAIYKMAEEILGHNEARMAIAEEGMIAGVIKASDGPNPTQPGSAFMELQSRIYEQLGVSVTIGIGSSAHEYDELCASFEKACTCVQQRFLHGAGQIYFYGLDEDVSTESKEYPHKFETSIIEAIKSQQRFRLNREIEQWLLGIRDCEYHEALFYMNQLVGSLYRQFHARTLRDHTVSASFSQFIHHIDVYETLEEIGDSLKELAHRLCDEMEEASNTRYKKIVTDIRMFVEKHYMRPDLSLEMVASEVSLSRSYVGKLFKAHCQISFNDYLNEVRLTKARELLVSSDMPVQLVSEQVGVYNTTYFYTLFKKHYKMSPAQFRQQENVGTGAVQ</sequence>
<dbReference type="InterPro" id="IPR018060">
    <property type="entry name" value="HTH_AraC"/>
</dbReference>
<feature type="transmembrane region" description="Helical" evidence="4">
    <location>
        <begin position="15"/>
        <end position="38"/>
    </location>
</feature>
<dbReference type="GO" id="GO:0003700">
    <property type="term" value="F:DNA-binding transcription factor activity"/>
    <property type="evidence" value="ECO:0007669"/>
    <property type="project" value="InterPro"/>
</dbReference>
<dbReference type="Gene3D" id="1.10.10.60">
    <property type="entry name" value="Homeodomain-like"/>
    <property type="match status" value="2"/>
</dbReference>
<dbReference type="Pfam" id="PF17853">
    <property type="entry name" value="GGDEF_2"/>
    <property type="match status" value="1"/>
</dbReference>
<protein>
    <recommendedName>
        <fullName evidence="5">HTH araC/xylS-type domain-containing protein</fullName>
    </recommendedName>
</protein>
<dbReference type="CDD" id="cd12912">
    <property type="entry name" value="PDC2_MCP_like"/>
    <property type="match status" value="1"/>
</dbReference>
<feature type="domain" description="HTH araC/xylS-type" evidence="5">
    <location>
        <begin position="645"/>
        <end position="744"/>
    </location>
</feature>
<dbReference type="SMART" id="SM00342">
    <property type="entry name" value="HTH_ARAC"/>
    <property type="match status" value="1"/>
</dbReference>
<dbReference type="InterPro" id="IPR041522">
    <property type="entry name" value="CdaR_GGDEF"/>
</dbReference>
<evidence type="ECO:0000313" key="7">
    <source>
        <dbReference type="Proteomes" id="UP000678895"/>
    </source>
</evidence>
<accession>A0A919Y025</accession>
<dbReference type="Pfam" id="PF12833">
    <property type="entry name" value="HTH_18"/>
    <property type="match status" value="1"/>
</dbReference>